<evidence type="ECO:0000313" key="1">
    <source>
        <dbReference type="EMBL" id="MXU87620.1"/>
    </source>
</evidence>
<protein>
    <submittedName>
        <fullName evidence="1">Putative secreted protein</fullName>
    </submittedName>
</protein>
<sequence length="97" mass="11177">MTLCCTTPLRLWCAWRRGRASTDMTWSCGAAWAIRSTRRWSWHPWWRTRCSTCPCVGPGTSNDNGSGKTCIRTVCATCYTPSRKRRKIRCCFLDYGT</sequence>
<accession>A0A6B0UE65</accession>
<reference evidence="1" key="1">
    <citation type="submission" date="2019-12" db="EMBL/GenBank/DDBJ databases">
        <title>An insight into the sialome of adult female Ixodes ricinus ticks feeding for 6 days.</title>
        <authorList>
            <person name="Perner J."/>
            <person name="Ribeiro J.M.C."/>
        </authorList>
    </citation>
    <scope>NUCLEOTIDE SEQUENCE</scope>
    <source>
        <strain evidence="1">Semi-engorged</strain>
        <tissue evidence="1">Salivary glands</tissue>
    </source>
</reference>
<name>A0A6B0UE65_IXORI</name>
<organism evidence="1">
    <name type="scientific">Ixodes ricinus</name>
    <name type="common">Common tick</name>
    <name type="synonym">Acarus ricinus</name>
    <dbReference type="NCBI Taxonomy" id="34613"/>
    <lineage>
        <taxon>Eukaryota</taxon>
        <taxon>Metazoa</taxon>
        <taxon>Ecdysozoa</taxon>
        <taxon>Arthropoda</taxon>
        <taxon>Chelicerata</taxon>
        <taxon>Arachnida</taxon>
        <taxon>Acari</taxon>
        <taxon>Parasitiformes</taxon>
        <taxon>Ixodida</taxon>
        <taxon>Ixodoidea</taxon>
        <taxon>Ixodidae</taxon>
        <taxon>Ixodinae</taxon>
        <taxon>Ixodes</taxon>
    </lineage>
</organism>
<dbReference type="AlphaFoldDB" id="A0A6B0UE65"/>
<proteinExistence type="predicted"/>
<dbReference type="EMBL" id="GIFC01005537">
    <property type="protein sequence ID" value="MXU87620.1"/>
    <property type="molecule type" value="Transcribed_RNA"/>
</dbReference>